<sequence length="122" mass="13474">ASEGKSITQQKGQEYRDTGHLERIALLSIMEQSQVRATIPFRSDMSVGTVVHLNLPTAEKKTDDMPGDEMLDGKYLIAKITYTIVPLEGKGTIMMTAIKESYGVDIKEYKPLEKDSVGPEIG</sequence>
<dbReference type="EMBL" id="UINC01049308">
    <property type="protein sequence ID" value="SVB60930.1"/>
    <property type="molecule type" value="Genomic_DNA"/>
</dbReference>
<evidence type="ECO:0000313" key="1">
    <source>
        <dbReference type="EMBL" id="SVB60930.1"/>
    </source>
</evidence>
<dbReference type="AlphaFoldDB" id="A0A382FDD9"/>
<gene>
    <name evidence="1" type="ORF">METZ01_LOCUS213784</name>
</gene>
<protein>
    <submittedName>
        <fullName evidence="1">Uncharacterized protein</fullName>
    </submittedName>
</protein>
<accession>A0A382FDD9</accession>
<name>A0A382FDD9_9ZZZZ</name>
<organism evidence="1">
    <name type="scientific">marine metagenome</name>
    <dbReference type="NCBI Taxonomy" id="408172"/>
    <lineage>
        <taxon>unclassified sequences</taxon>
        <taxon>metagenomes</taxon>
        <taxon>ecological metagenomes</taxon>
    </lineage>
</organism>
<feature type="non-terminal residue" evidence="1">
    <location>
        <position position="1"/>
    </location>
</feature>
<reference evidence="1" key="1">
    <citation type="submission" date="2018-05" db="EMBL/GenBank/DDBJ databases">
        <authorList>
            <person name="Lanie J.A."/>
            <person name="Ng W.-L."/>
            <person name="Kazmierczak K.M."/>
            <person name="Andrzejewski T.M."/>
            <person name="Davidsen T.M."/>
            <person name="Wayne K.J."/>
            <person name="Tettelin H."/>
            <person name="Glass J.I."/>
            <person name="Rusch D."/>
            <person name="Podicherti R."/>
            <person name="Tsui H.-C.T."/>
            <person name="Winkler M.E."/>
        </authorList>
    </citation>
    <scope>NUCLEOTIDE SEQUENCE</scope>
</reference>
<proteinExistence type="predicted"/>